<proteinExistence type="predicted"/>
<dbReference type="GO" id="GO:0016787">
    <property type="term" value="F:hydrolase activity"/>
    <property type="evidence" value="ECO:0007669"/>
    <property type="project" value="UniProtKB-KW"/>
</dbReference>
<dbReference type="InterPro" id="IPR041492">
    <property type="entry name" value="HAD_2"/>
</dbReference>
<dbReference type="SUPFAM" id="SSF56784">
    <property type="entry name" value="HAD-like"/>
    <property type="match status" value="1"/>
</dbReference>
<dbReference type="STRING" id="649639.Bcell_0632"/>
<dbReference type="Proteomes" id="UP000001401">
    <property type="component" value="Chromosome"/>
</dbReference>
<dbReference type="InterPro" id="IPR050155">
    <property type="entry name" value="HAD-like_hydrolase_sf"/>
</dbReference>
<name>E6TYH6_EVAC2</name>
<dbReference type="Gene3D" id="3.40.50.1000">
    <property type="entry name" value="HAD superfamily/HAD-like"/>
    <property type="match status" value="1"/>
</dbReference>
<keyword evidence="1 3" id="KW-0378">Hydrolase</keyword>
<protein>
    <submittedName>
        <fullName evidence="3">Haloacid dehalogenase domain protein hydrolase</fullName>
    </submittedName>
</protein>
<evidence type="ECO:0000256" key="1">
    <source>
        <dbReference type="ARBA" id="ARBA00022801"/>
    </source>
</evidence>
<dbReference type="PANTHER" id="PTHR43434:SF20">
    <property type="entry name" value="5'-NUCLEOTIDASE"/>
    <property type="match status" value="1"/>
</dbReference>
<dbReference type="InterPro" id="IPR023198">
    <property type="entry name" value="PGP-like_dom2"/>
</dbReference>
<dbReference type="RefSeq" id="WP_013487255.1">
    <property type="nucleotide sequence ID" value="NC_014829.1"/>
</dbReference>
<dbReference type="InterPro" id="IPR023214">
    <property type="entry name" value="HAD_sf"/>
</dbReference>
<accession>E6TYH6</accession>
<dbReference type="GO" id="GO:0005829">
    <property type="term" value="C:cytosol"/>
    <property type="evidence" value="ECO:0007669"/>
    <property type="project" value="TreeGrafter"/>
</dbReference>
<dbReference type="Pfam" id="PF13419">
    <property type="entry name" value="HAD_2"/>
    <property type="match status" value="1"/>
</dbReference>
<dbReference type="CDD" id="cd04302">
    <property type="entry name" value="HAD_5NT"/>
    <property type="match status" value="1"/>
</dbReference>
<evidence type="ECO:0000313" key="3">
    <source>
        <dbReference type="EMBL" id="ADU28914.1"/>
    </source>
</evidence>
<organism evidence="3 4">
    <name type="scientific">Evansella cellulosilytica (strain ATCC 21833 / DSM 2522 / FERM P-1141 / JCM 9156 / N-4)</name>
    <name type="common">Bacillus cellulosilyticus</name>
    <dbReference type="NCBI Taxonomy" id="649639"/>
    <lineage>
        <taxon>Bacteria</taxon>
        <taxon>Bacillati</taxon>
        <taxon>Bacillota</taxon>
        <taxon>Bacilli</taxon>
        <taxon>Bacillales</taxon>
        <taxon>Bacillaceae</taxon>
        <taxon>Evansella</taxon>
    </lineage>
</organism>
<dbReference type="HOGENOM" id="CLU_045011_19_4_9"/>
<dbReference type="EMBL" id="CP002394">
    <property type="protein sequence ID" value="ADU28914.1"/>
    <property type="molecule type" value="Genomic_DNA"/>
</dbReference>
<dbReference type="eggNOG" id="COG0546">
    <property type="taxonomic scope" value="Bacteria"/>
</dbReference>
<sequence length="216" mass="24733">MVKYTTILFDLDGTISDPKIGITKSVQYALEKLGVIESDLDKLECFIGPPLKESFSDFYGFDEKTVNKAIAYYRERFKEKGMFENELYDGIPELLTKLKEQQCTLIVATSKPTVFAKEILNFFQIEKYFELVVGSHLDGSRSSKSEIITYILEKYPKRSHKHFVMIGDRKHDIIGANITRIDSIGVAYGYGSRDELERVEASYIVDDVNQLKTLLL</sequence>
<dbReference type="AlphaFoldDB" id="E6TYH6"/>
<keyword evidence="2" id="KW-0460">Magnesium</keyword>
<dbReference type="PANTHER" id="PTHR43434">
    <property type="entry name" value="PHOSPHOGLYCOLATE PHOSPHATASE"/>
    <property type="match status" value="1"/>
</dbReference>
<keyword evidence="4" id="KW-1185">Reference proteome</keyword>
<dbReference type="KEGG" id="bco:Bcell_0632"/>
<evidence type="ECO:0000256" key="2">
    <source>
        <dbReference type="ARBA" id="ARBA00022842"/>
    </source>
</evidence>
<dbReference type="SFLD" id="SFLDS00003">
    <property type="entry name" value="Haloacid_Dehalogenase"/>
    <property type="match status" value="1"/>
</dbReference>
<dbReference type="FunFam" id="3.40.50.1000:FF:000022">
    <property type="entry name" value="Phosphoglycolate phosphatase"/>
    <property type="match status" value="1"/>
</dbReference>
<dbReference type="GO" id="GO:0004713">
    <property type="term" value="F:protein tyrosine kinase activity"/>
    <property type="evidence" value="ECO:0007669"/>
    <property type="project" value="TreeGrafter"/>
</dbReference>
<dbReference type="InterPro" id="IPR036412">
    <property type="entry name" value="HAD-like_sf"/>
</dbReference>
<gene>
    <name evidence="3" type="ordered locus">Bcell_0632</name>
</gene>
<dbReference type="SFLD" id="SFLDG01129">
    <property type="entry name" value="C1.5:_HAD__Beta-PGM__Phosphata"/>
    <property type="match status" value="1"/>
</dbReference>
<evidence type="ECO:0000313" key="4">
    <source>
        <dbReference type="Proteomes" id="UP000001401"/>
    </source>
</evidence>
<reference evidence="3 4" key="1">
    <citation type="submission" date="2010-12" db="EMBL/GenBank/DDBJ databases">
        <title>Complete sequence of Bacillus cellulosilyticus DSM 2522.</title>
        <authorList>
            <consortium name="US DOE Joint Genome Institute"/>
            <person name="Lucas S."/>
            <person name="Copeland A."/>
            <person name="Lapidus A."/>
            <person name="Cheng J.-F."/>
            <person name="Bruce D."/>
            <person name="Goodwin L."/>
            <person name="Pitluck S."/>
            <person name="Chertkov O."/>
            <person name="Detter J.C."/>
            <person name="Han C."/>
            <person name="Tapia R."/>
            <person name="Land M."/>
            <person name="Hauser L."/>
            <person name="Jeffries C."/>
            <person name="Kyrpides N."/>
            <person name="Ivanova N."/>
            <person name="Mikhailova N."/>
            <person name="Brumm P."/>
            <person name="Mead D."/>
            <person name="Woyke T."/>
        </authorList>
    </citation>
    <scope>NUCLEOTIDE SEQUENCE [LARGE SCALE GENOMIC DNA]</scope>
    <source>
        <strain evidence="4">ATCC 21833 / DSM 2522 / FERM P-1141 / JCM 9156 / N-4</strain>
    </source>
</reference>
<dbReference type="Gene3D" id="1.10.150.240">
    <property type="entry name" value="Putative phosphatase, domain 2"/>
    <property type="match status" value="1"/>
</dbReference>
<dbReference type="OrthoDB" id="9792518at2"/>